<dbReference type="Pfam" id="PF07955">
    <property type="entry name" value="DUF1687"/>
    <property type="match status" value="1"/>
</dbReference>
<dbReference type="EMBL" id="CP076750">
    <property type="protein sequence ID" value="QWW23602.1"/>
    <property type="molecule type" value="Genomic_DNA"/>
</dbReference>
<dbReference type="VEuPathDB" id="FungiDB:CJI97_000862"/>
<protein>
    <submittedName>
        <fullName evidence="1">Uncharacterized protein</fullName>
    </submittedName>
</protein>
<dbReference type="VEuPathDB" id="FungiDB:QG37_02771"/>
<dbReference type="VEuPathDB" id="FungiDB:CJI96_0003254"/>
<dbReference type="Gene3D" id="3.40.30.10">
    <property type="entry name" value="Glutaredoxin"/>
    <property type="match status" value="1"/>
</dbReference>
<accession>A0A2H1A665</accession>
<dbReference type="SUPFAM" id="SSF52833">
    <property type="entry name" value="Thioredoxin-like"/>
    <property type="match status" value="1"/>
</dbReference>
<evidence type="ECO:0000313" key="1">
    <source>
        <dbReference type="EMBL" id="PIS58348.1"/>
    </source>
</evidence>
<organism evidence="1">
    <name type="scientific">Candidozyma auris</name>
    <name type="common">Yeast</name>
    <name type="synonym">Candida auris</name>
    <dbReference type="NCBI Taxonomy" id="498019"/>
    <lineage>
        <taxon>Eukaryota</taxon>
        <taxon>Fungi</taxon>
        <taxon>Dikarya</taxon>
        <taxon>Ascomycota</taxon>
        <taxon>Saccharomycotina</taxon>
        <taxon>Pichiomycetes</taxon>
        <taxon>Metschnikowiaceae</taxon>
        <taxon>Candidozyma</taxon>
    </lineage>
</organism>
<gene>
    <name evidence="1" type="ORF">B9J08_000844</name>
    <name evidence="2" type="ORF">CA7LBN_002403</name>
</gene>
<dbReference type="VEuPathDB" id="FungiDB:CJJ07_004688"/>
<dbReference type="EMBL" id="PEKT02000002">
    <property type="protein sequence ID" value="PIS58348.1"/>
    <property type="molecule type" value="Genomic_DNA"/>
</dbReference>
<dbReference type="VEuPathDB" id="FungiDB:B9J08_000844"/>
<dbReference type="Proteomes" id="UP000825438">
    <property type="component" value="Chromosome II"/>
</dbReference>
<reference evidence="1" key="1">
    <citation type="journal article" date="2017" name="Clin. Infect. Dis.">
        <title>Simultaneous emergence of multidrug-resistant Candida auris on 3 continents confirmed by whole-genome sequencing and epidemiological analyses.</title>
        <authorList>
            <person name="Lockhart S.R."/>
            <person name="Etienne K.A."/>
            <person name="Vallabhaneni S."/>
            <person name="Farooqi J."/>
            <person name="Chowdhary A."/>
            <person name="Govender N.P."/>
            <person name="Colombo A.L."/>
            <person name="Calvo B."/>
            <person name="Cuomo C.A."/>
            <person name="Desjardins C.A."/>
            <person name="Berkow E.L."/>
            <person name="Castanheira M."/>
            <person name="Magobo R.E."/>
            <person name="Jabeen K."/>
            <person name="Asghar R.J."/>
            <person name="Meis J.F."/>
            <person name="Jackson B."/>
            <person name="Chiller T."/>
            <person name="Litvintseva A.P."/>
        </authorList>
    </citation>
    <scope>NUCLEOTIDE SEQUENCE [LARGE SCALE GENOMIC DNA]</scope>
    <source>
        <strain evidence="1">B8441</strain>
    </source>
</reference>
<dbReference type="GO" id="GO:0005739">
    <property type="term" value="C:mitochondrion"/>
    <property type="evidence" value="ECO:0007669"/>
    <property type="project" value="InterPro"/>
</dbReference>
<sequence length="242" mass="27151">MFNFSNLARFTGFARAASRSVVASKPTVTMFHNPNVPMSHRILQKLKERAPKTFNLDVRENQLPHYSTYHFIHEKCINVHPQNARGFERIFPALLDSSNHTFCDVEVRKNSKQKQFVPDIDLVSENTYLDKVAHQSASNMAPFAVDWFNQLVATDEEGLNRLLANYNSTHIVRDMKEAKGKTEVAKEDAVKVCAREPPSNLQPSVQHGCAPSVASEPFTSRASAAAMACVVHPHIAEFADLF</sequence>
<dbReference type="InterPro" id="IPR012882">
    <property type="entry name" value="Fmp46"/>
</dbReference>
<reference evidence="2" key="3">
    <citation type="submission" date="2021-06" db="EMBL/GenBank/DDBJ databases">
        <title>Candida auris outbreak in lebanese hospital.</title>
        <authorList>
            <person name="Finianos M."/>
        </authorList>
    </citation>
    <scope>NUCLEOTIDE SEQUENCE</scope>
    <source>
        <strain evidence="2">CA7LBN</strain>
    </source>
</reference>
<dbReference type="AlphaFoldDB" id="A0A2H1A665"/>
<dbReference type="InterPro" id="IPR036249">
    <property type="entry name" value="Thioredoxin-like_sf"/>
</dbReference>
<evidence type="ECO:0000313" key="2">
    <source>
        <dbReference type="EMBL" id="QWW23602.1"/>
    </source>
</evidence>
<dbReference type="VEuPathDB" id="FungiDB:CJJ09_002805"/>
<proteinExistence type="predicted"/>
<name>A0A2H1A665_CANAR</name>
<dbReference type="GO" id="GO:0016491">
    <property type="term" value="F:oxidoreductase activity"/>
    <property type="evidence" value="ECO:0007669"/>
    <property type="project" value="InterPro"/>
</dbReference>
<reference evidence="1" key="2">
    <citation type="submission" date="2017-11" db="EMBL/GenBank/DDBJ databases">
        <title>Candida auris genome assembly and annotation.</title>
        <authorList>
            <person name="Munoz J.F."/>
            <person name="Gade L.G."/>
            <person name="Chow N.A."/>
            <person name="Litvintseva A.P."/>
            <person name="Loparev V.N."/>
            <person name="Cuomo C.A."/>
        </authorList>
    </citation>
    <scope>NUCLEOTIDE SEQUENCE</scope>
    <source>
        <strain evidence="1">B8441</strain>
    </source>
</reference>